<name>A0ABW4I7P5_9SPHI</name>
<dbReference type="PROSITE" id="PS51257">
    <property type="entry name" value="PROKAR_LIPOPROTEIN"/>
    <property type="match status" value="1"/>
</dbReference>
<dbReference type="SUPFAM" id="SSF48208">
    <property type="entry name" value="Six-hairpin glycosidases"/>
    <property type="match status" value="1"/>
</dbReference>
<dbReference type="GO" id="GO:0016787">
    <property type="term" value="F:hydrolase activity"/>
    <property type="evidence" value="ECO:0007669"/>
    <property type="project" value="UniProtKB-KW"/>
</dbReference>
<comment type="caution">
    <text evidence="3">The sequence shown here is derived from an EMBL/GenBank/DDBJ whole genome shotgun (WGS) entry which is preliminary data.</text>
</comment>
<dbReference type="InterPro" id="IPR010905">
    <property type="entry name" value="Glyco_hydro_88"/>
</dbReference>
<proteinExistence type="inferred from homology"/>
<keyword evidence="1 3" id="KW-0378">Hydrolase</keyword>
<dbReference type="PANTHER" id="PTHR36845">
    <property type="entry name" value="HYDROLASE, PUTATIVE (AFU_ORTHOLOGUE AFUA_7G05090)-RELATED"/>
    <property type="match status" value="1"/>
</dbReference>
<dbReference type="InterPro" id="IPR008928">
    <property type="entry name" value="6-hairpin_glycosidase_sf"/>
</dbReference>
<dbReference type="Gene3D" id="1.50.10.10">
    <property type="match status" value="1"/>
</dbReference>
<comment type="similarity">
    <text evidence="2">Belongs to the glycosyl hydrolase 88 family.</text>
</comment>
<reference evidence="4" key="1">
    <citation type="journal article" date="2019" name="Int. J. Syst. Evol. Microbiol.">
        <title>The Global Catalogue of Microorganisms (GCM) 10K type strain sequencing project: providing services to taxonomists for standard genome sequencing and annotation.</title>
        <authorList>
            <consortium name="The Broad Institute Genomics Platform"/>
            <consortium name="The Broad Institute Genome Sequencing Center for Infectious Disease"/>
            <person name="Wu L."/>
            <person name="Ma J."/>
        </authorList>
    </citation>
    <scope>NUCLEOTIDE SEQUENCE [LARGE SCALE GENOMIC DNA]</scope>
    <source>
        <strain evidence="4">CCUG 53762</strain>
    </source>
</reference>
<evidence type="ECO:0000313" key="3">
    <source>
        <dbReference type="EMBL" id="MFD1628753.1"/>
    </source>
</evidence>
<organism evidence="3 4">
    <name type="scientific">Pseudopedobacter beijingensis</name>
    <dbReference type="NCBI Taxonomy" id="1207056"/>
    <lineage>
        <taxon>Bacteria</taxon>
        <taxon>Pseudomonadati</taxon>
        <taxon>Bacteroidota</taxon>
        <taxon>Sphingobacteriia</taxon>
        <taxon>Sphingobacteriales</taxon>
        <taxon>Sphingobacteriaceae</taxon>
        <taxon>Pseudopedobacter</taxon>
    </lineage>
</organism>
<keyword evidence="4" id="KW-1185">Reference proteome</keyword>
<dbReference type="EMBL" id="JBHUDG010000003">
    <property type="protein sequence ID" value="MFD1628753.1"/>
    <property type="molecule type" value="Genomic_DNA"/>
</dbReference>
<dbReference type="RefSeq" id="WP_379661139.1">
    <property type="nucleotide sequence ID" value="NZ_JBHUDG010000003.1"/>
</dbReference>
<dbReference type="InterPro" id="IPR052369">
    <property type="entry name" value="UG_Glycosaminoglycan_Hydrolase"/>
</dbReference>
<accession>A0ABW4I7P5</accession>
<gene>
    <name evidence="3" type="ORF">ACFSAH_02630</name>
</gene>
<evidence type="ECO:0000256" key="1">
    <source>
        <dbReference type="ARBA" id="ARBA00022801"/>
    </source>
</evidence>
<evidence type="ECO:0000313" key="4">
    <source>
        <dbReference type="Proteomes" id="UP001597118"/>
    </source>
</evidence>
<dbReference type="InterPro" id="IPR012341">
    <property type="entry name" value="6hp_glycosidase-like_sf"/>
</dbReference>
<dbReference type="Proteomes" id="UP001597118">
    <property type="component" value="Unassembled WGS sequence"/>
</dbReference>
<dbReference type="PANTHER" id="PTHR36845:SF1">
    <property type="entry name" value="HYDROLASE, PUTATIVE (AFU_ORTHOLOGUE AFUA_7G05090)-RELATED"/>
    <property type="match status" value="1"/>
</dbReference>
<evidence type="ECO:0000256" key="2">
    <source>
        <dbReference type="ARBA" id="ARBA00038358"/>
    </source>
</evidence>
<sequence>MKNYLVCLAALISILSCKVSSPPSMSDIIDKSLDRAVEQSTLMYAVIDSIPEALPRSINPNGSLETSDSYFWTSGFYPGTLWYLYEYTKDDRFKEMAVKMSDRVEIQKFNTDNHDVGFMINCSFGNKLRLTEDSSCVDIIATTAKSLATRYRPTVGCTRSWSHPATSHWQFPVIIDNMMNLELLLKASKLTGNQQFHDIAISHANKTMANHFREDFSSYHVIDYDTLSGKAIDKRTWQGYSDNSAWSRGQSWALYGYTMMYRETKDKRYLEQANHIASFLINHPNLPDDKIPYWDFDDPKIPNTLRDASAAAIMASALIELSAFADAEQGKNYMAVAEKQLRTLSSDEYLAKKGENGNFILKHSVGFLPQNSEVDVPLTYADYYFIEALMRYKALKP</sequence>
<dbReference type="Pfam" id="PF07470">
    <property type="entry name" value="Glyco_hydro_88"/>
    <property type="match status" value="1"/>
</dbReference>
<protein>
    <submittedName>
        <fullName evidence="3">Glycoside hydrolase family 88 protein</fullName>
    </submittedName>
</protein>